<dbReference type="SUPFAM" id="SSF54909">
    <property type="entry name" value="Dimeric alpha+beta barrel"/>
    <property type="match status" value="1"/>
</dbReference>
<proteinExistence type="predicted"/>
<evidence type="ECO:0000313" key="2">
    <source>
        <dbReference type="EMBL" id="MBY8821002.1"/>
    </source>
</evidence>
<keyword evidence="3" id="KW-1185">Reference proteome</keyword>
<organism evidence="2 3">
    <name type="scientific">Sphingomonas colocasiae</name>
    <dbReference type="NCBI Taxonomy" id="1848973"/>
    <lineage>
        <taxon>Bacteria</taxon>
        <taxon>Pseudomonadati</taxon>
        <taxon>Pseudomonadota</taxon>
        <taxon>Alphaproteobacteria</taxon>
        <taxon>Sphingomonadales</taxon>
        <taxon>Sphingomonadaceae</taxon>
        <taxon>Sphingomonas</taxon>
    </lineage>
</organism>
<dbReference type="PANTHER" id="PTHR41521">
    <property type="match status" value="1"/>
</dbReference>
<sequence>MTVYAVALITIEDRVTYKRYQRNFGAVFEKFQGKVLAMRDKPRVVEGEWVGDKVVIMAFPSEAAFEEWRLSPEYLEIVGDRFSSTTGPVLLVDGHPWS</sequence>
<comment type="caution">
    <text evidence="2">The sequence shown here is derived from an EMBL/GenBank/DDBJ whole genome shotgun (WGS) entry which is preliminary data.</text>
</comment>
<dbReference type="EMBL" id="JAINVV010000001">
    <property type="protein sequence ID" value="MBY8821002.1"/>
    <property type="molecule type" value="Genomic_DNA"/>
</dbReference>
<dbReference type="RefSeq" id="WP_222988094.1">
    <property type="nucleotide sequence ID" value="NZ_JAINVV010000001.1"/>
</dbReference>
<protein>
    <submittedName>
        <fullName evidence="2">DUF1330 domain-containing protein</fullName>
    </submittedName>
</protein>
<evidence type="ECO:0000259" key="1">
    <source>
        <dbReference type="Pfam" id="PF07045"/>
    </source>
</evidence>
<dbReference type="InterPro" id="IPR010753">
    <property type="entry name" value="DUF1330"/>
</dbReference>
<accession>A0ABS7PI75</accession>
<evidence type="ECO:0000313" key="3">
    <source>
        <dbReference type="Proteomes" id="UP000706039"/>
    </source>
</evidence>
<name>A0ABS7PI75_9SPHN</name>
<dbReference type="Pfam" id="PF07045">
    <property type="entry name" value="DUF1330"/>
    <property type="match status" value="1"/>
</dbReference>
<gene>
    <name evidence="2" type="ORF">K7G82_01785</name>
</gene>
<reference evidence="2 3" key="1">
    <citation type="submission" date="2021-08" db="EMBL/GenBank/DDBJ databases">
        <authorList>
            <person name="Tuo L."/>
        </authorList>
    </citation>
    <scope>NUCLEOTIDE SEQUENCE [LARGE SCALE GENOMIC DNA]</scope>
    <source>
        <strain evidence="2 3">JCM 31229</strain>
    </source>
</reference>
<feature type="domain" description="DUF1330" evidence="1">
    <location>
        <begin position="2"/>
        <end position="94"/>
    </location>
</feature>
<dbReference type="InterPro" id="IPR011008">
    <property type="entry name" value="Dimeric_a/b-barrel"/>
</dbReference>
<dbReference type="Gene3D" id="3.30.70.100">
    <property type="match status" value="1"/>
</dbReference>
<dbReference type="Proteomes" id="UP000706039">
    <property type="component" value="Unassembled WGS sequence"/>
</dbReference>
<dbReference type="PANTHER" id="PTHR41521:SF4">
    <property type="entry name" value="BLR0684 PROTEIN"/>
    <property type="match status" value="1"/>
</dbReference>